<dbReference type="EMBL" id="BBNU01000001">
    <property type="protein sequence ID" value="GAL77399.1"/>
    <property type="molecule type" value="Genomic_DNA"/>
</dbReference>
<keyword evidence="1" id="KW-1133">Transmembrane helix</keyword>
<dbReference type="InterPro" id="IPR017853">
    <property type="entry name" value="GH"/>
</dbReference>
<keyword evidence="1" id="KW-0472">Membrane</keyword>
<dbReference type="SUPFAM" id="SSF51445">
    <property type="entry name" value="(Trans)glycosidases"/>
    <property type="match status" value="1"/>
</dbReference>
<sequence length="506" mass="58494">MVSVSKNILRTILIASYIMLVALIISGVSALFSYLNTGADRSTMLHTEIQKVEQYLPKVTWAPLNNEGRPIDSQNLSALQNNYLDAWYVKQIAYKTNKPAGIKDYYTDNARENLFNFIELNKAQNITIDATTLEHHPTLEFYSEDGQLAVVTDDNVVEYKRVFKNDTLILETTETSTYKMVFLLEDGFWRTRHLVKENTKIQELDNAQISLNNFKIKGINYYPQASPPWNMYGDKFNLDTISKDLKIIKKAGLNTIRIFVPYESFGKATVDYKKLHRLKQTLDVAEAEKLKVIVTLFDFYGDYSVLDWTLNQRHAETIVAALKSHEALLAWDIKNEPNLDFESRGKDIVIAWLDNMINLVKSVDSEHAVTVGWNNIDSAPILKDKLDFISFHYYESLDVLEEKYIHLKTEIPIKPIVLGEYGMSSYNGFWKPFGDNDEDQAVFHKKAQDIFKKHDIAFISWTLYDFTEVPKEVVGRLPWRKRAQEHFGFINKNGETKPAFRYISNN</sequence>
<gene>
    <name evidence="3" type="ORF">JCM19274_5112</name>
</gene>
<dbReference type="InterPro" id="IPR045053">
    <property type="entry name" value="MAN-like"/>
</dbReference>
<organism evidence="3 4">
    <name type="scientific">Algibacter lectus</name>
    <dbReference type="NCBI Taxonomy" id="221126"/>
    <lineage>
        <taxon>Bacteria</taxon>
        <taxon>Pseudomonadati</taxon>
        <taxon>Bacteroidota</taxon>
        <taxon>Flavobacteriia</taxon>
        <taxon>Flavobacteriales</taxon>
        <taxon>Flavobacteriaceae</taxon>
        <taxon>Algibacter</taxon>
    </lineage>
</organism>
<dbReference type="Gene3D" id="3.20.20.80">
    <property type="entry name" value="Glycosidases"/>
    <property type="match status" value="1"/>
</dbReference>
<dbReference type="GO" id="GO:0004553">
    <property type="term" value="F:hydrolase activity, hydrolyzing O-glycosyl compounds"/>
    <property type="evidence" value="ECO:0007669"/>
    <property type="project" value="InterPro"/>
</dbReference>
<protein>
    <recommendedName>
        <fullName evidence="2">Glycoside hydrolase family 2 catalytic domain-containing protein</fullName>
    </recommendedName>
</protein>
<feature type="domain" description="Glycoside hydrolase family 2 catalytic" evidence="2">
    <location>
        <begin position="207"/>
        <end position="431"/>
    </location>
</feature>
<accession>A0A090WPS9</accession>
<dbReference type="GO" id="GO:0005975">
    <property type="term" value="P:carbohydrate metabolic process"/>
    <property type="evidence" value="ECO:0007669"/>
    <property type="project" value="InterPro"/>
</dbReference>
<evidence type="ECO:0000313" key="4">
    <source>
        <dbReference type="Proteomes" id="UP000029643"/>
    </source>
</evidence>
<dbReference type="InterPro" id="IPR006103">
    <property type="entry name" value="Glyco_hydro_2_cat"/>
</dbReference>
<dbReference type="RefSeq" id="WP_042494841.1">
    <property type="nucleotide sequence ID" value="NZ_BBNU01000001.1"/>
</dbReference>
<evidence type="ECO:0000256" key="1">
    <source>
        <dbReference type="SAM" id="Phobius"/>
    </source>
</evidence>
<evidence type="ECO:0000313" key="3">
    <source>
        <dbReference type="EMBL" id="GAL77399.1"/>
    </source>
</evidence>
<reference evidence="3 4" key="1">
    <citation type="journal article" date="2014" name="Genome Announc.">
        <title>Draft Genome Sequences of Marine Flavobacterium Algibacter lectus Strains SS8 and NR4.</title>
        <authorList>
            <person name="Takatani N."/>
            <person name="Nakanishi M."/>
            <person name="Meirelles P."/>
            <person name="Mino S."/>
            <person name="Suda W."/>
            <person name="Oshima K."/>
            <person name="Hattori M."/>
            <person name="Ohkuma M."/>
            <person name="Hosokawa M."/>
            <person name="Miyashita K."/>
            <person name="Thompson F.L."/>
            <person name="Niwa A."/>
            <person name="Sawabe T."/>
            <person name="Sawabe T."/>
        </authorList>
    </citation>
    <scope>NUCLEOTIDE SEQUENCE [LARGE SCALE GENOMIC DNA]</scope>
    <source>
        <strain evidence="4">JCM19274</strain>
    </source>
</reference>
<feature type="transmembrane region" description="Helical" evidence="1">
    <location>
        <begin position="12"/>
        <end position="35"/>
    </location>
</feature>
<evidence type="ECO:0000259" key="2">
    <source>
        <dbReference type="Pfam" id="PF02836"/>
    </source>
</evidence>
<name>A0A090WPS9_9FLAO</name>
<dbReference type="PANTHER" id="PTHR31451">
    <property type="match status" value="1"/>
</dbReference>
<dbReference type="Pfam" id="PF02836">
    <property type="entry name" value="Glyco_hydro_2_C"/>
    <property type="match status" value="1"/>
</dbReference>
<dbReference type="AlphaFoldDB" id="A0A090WPS9"/>
<comment type="caution">
    <text evidence="3">The sequence shown here is derived from an EMBL/GenBank/DDBJ whole genome shotgun (WGS) entry which is preliminary data.</text>
</comment>
<keyword evidence="1" id="KW-0812">Transmembrane</keyword>
<dbReference type="Proteomes" id="UP000029643">
    <property type="component" value="Unassembled WGS sequence"/>
</dbReference>
<proteinExistence type="predicted"/>
<dbReference type="STRING" id="221126.SAMN04489722_102429"/>